<proteinExistence type="predicted"/>
<reference evidence="1 2" key="1">
    <citation type="journal article" date="2023" name="Plants (Basel)">
        <title>Bridging the Gap: Combining Genomics and Transcriptomics Approaches to Understand Stylosanthes scabra, an Orphan Legume from the Brazilian Caatinga.</title>
        <authorList>
            <person name="Ferreira-Neto J.R.C."/>
            <person name="da Silva M.D."/>
            <person name="Binneck E."/>
            <person name="de Melo N.F."/>
            <person name="da Silva R.H."/>
            <person name="de Melo A.L.T.M."/>
            <person name="Pandolfi V."/>
            <person name="Bustamante F.O."/>
            <person name="Brasileiro-Vidal A.C."/>
            <person name="Benko-Iseppon A.M."/>
        </authorList>
    </citation>
    <scope>NUCLEOTIDE SEQUENCE [LARGE SCALE GENOMIC DNA]</scope>
    <source>
        <tissue evidence="1">Leaves</tissue>
    </source>
</reference>
<gene>
    <name evidence="1" type="ORF">PIB30_071504</name>
</gene>
<protein>
    <submittedName>
        <fullName evidence="1">Uncharacterized protein</fullName>
    </submittedName>
</protein>
<keyword evidence="2" id="KW-1185">Reference proteome</keyword>
<dbReference type="Proteomes" id="UP001341840">
    <property type="component" value="Unassembled WGS sequence"/>
</dbReference>
<accession>A0ABU6VM62</accession>
<evidence type="ECO:0000313" key="1">
    <source>
        <dbReference type="EMBL" id="MED6174697.1"/>
    </source>
</evidence>
<sequence>MEPNFFQKHDYPILLECLVRQNLIDFVKIKAPFYADLVAIAFTTLELEFSEDKVNLNFKLGNNSYSLDSSQLMEVWKLDFSGHTLILSDSNIHHHHTYSRQEACNMFNIPFDIPKPTVGHLSIEHRLIHYLITYVLAPRLHNHGLILEEDLEIMWRIATGKKINWLS</sequence>
<name>A0ABU6VM62_9FABA</name>
<evidence type="ECO:0000313" key="2">
    <source>
        <dbReference type="Proteomes" id="UP001341840"/>
    </source>
</evidence>
<dbReference type="EMBL" id="JASCZI010151862">
    <property type="protein sequence ID" value="MED6174697.1"/>
    <property type="molecule type" value="Genomic_DNA"/>
</dbReference>
<comment type="caution">
    <text evidence="1">The sequence shown here is derived from an EMBL/GenBank/DDBJ whole genome shotgun (WGS) entry which is preliminary data.</text>
</comment>
<organism evidence="1 2">
    <name type="scientific">Stylosanthes scabra</name>
    <dbReference type="NCBI Taxonomy" id="79078"/>
    <lineage>
        <taxon>Eukaryota</taxon>
        <taxon>Viridiplantae</taxon>
        <taxon>Streptophyta</taxon>
        <taxon>Embryophyta</taxon>
        <taxon>Tracheophyta</taxon>
        <taxon>Spermatophyta</taxon>
        <taxon>Magnoliopsida</taxon>
        <taxon>eudicotyledons</taxon>
        <taxon>Gunneridae</taxon>
        <taxon>Pentapetalae</taxon>
        <taxon>rosids</taxon>
        <taxon>fabids</taxon>
        <taxon>Fabales</taxon>
        <taxon>Fabaceae</taxon>
        <taxon>Papilionoideae</taxon>
        <taxon>50 kb inversion clade</taxon>
        <taxon>dalbergioids sensu lato</taxon>
        <taxon>Dalbergieae</taxon>
        <taxon>Pterocarpus clade</taxon>
        <taxon>Stylosanthes</taxon>
    </lineage>
</organism>